<name>A0A8J4YRR4_CHIOP</name>
<keyword evidence="2" id="KW-1185">Reference proteome</keyword>
<dbReference type="InterPro" id="IPR003006">
    <property type="entry name" value="Ig/MHC_CS"/>
</dbReference>
<dbReference type="PROSITE" id="PS00290">
    <property type="entry name" value="IG_MHC"/>
    <property type="match status" value="1"/>
</dbReference>
<reference evidence="1" key="1">
    <citation type="submission" date="2020-07" db="EMBL/GenBank/DDBJ databases">
        <title>The High-quality genome of the commercially important snow crab, Chionoecetes opilio.</title>
        <authorList>
            <person name="Jeong J.-H."/>
            <person name="Ryu S."/>
        </authorList>
    </citation>
    <scope>NUCLEOTIDE SEQUENCE</scope>
    <source>
        <strain evidence="1">MADBK_172401_WGS</strain>
        <tissue evidence="1">Digestive gland</tissue>
    </source>
</reference>
<evidence type="ECO:0008006" key="3">
    <source>
        <dbReference type="Google" id="ProtNLM"/>
    </source>
</evidence>
<sequence length="137" mass="14637">MQRRLVSVTSTLTVKAMRTDDLKQYTCRASHPALQHPALPLAASLTISVLRFVFNIVSLSCITDPPNPPIITGYRTGEVLRAGERRILPPPCRVVGGNPGGLLGTGIKCYPITPSVHKLGKASISTKRPTVVLEAAA</sequence>
<gene>
    <name evidence="1" type="ORF">GWK47_030474</name>
</gene>
<protein>
    <recommendedName>
        <fullName evidence="3">Ig-like domain-containing protein</fullName>
    </recommendedName>
</protein>
<dbReference type="InterPro" id="IPR013783">
    <property type="entry name" value="Ig-like_fold"/>
</dbReference>
<evidence type="ECO:0000313" key="2">
    <source>
        <dbReference type="Proteomes" id="UP000770661"/>
    </source>
</evidence>
<dbReference type="AlphaFoldDB" id="A0A8J4YRR4"/>
<proteinExistence type="predicted"/>
<comment type="caution">
    <text evidence="1">The sequence shown here is derived from an EMBL/GenBank/DDBJ whole genome shotgun (WGS) entry which is preliminary data.</text>
</comment>
<organism evidence="1 2">
    <name type="scientific">Chionoecetes opilio</name>
    <name type="common">Atlantic snow crab</name>
    <name type="synonym">Cancer opilio</name>
    <dbReference type="NCBI Taxonomy" id="41210"/>
    <lineage>
        <taxon>Eukaryota</taxon>
        <taxon>Metazoa</taxon>
        <taxon>Ecdysozoa</taxon>
        <taxon>Arthropoda</taxon>
        <taxon>Crustacea</taxon>
        <taxon>Multicrustacea</taxon>
        <taxon>Malacostraca</taxon>
        <taxon>Eumalacostraca</taxon>
        <taxon>Eucarida</taxon>
        <taxon>Decapoda</taxon>
        <taxon>Pleocyemata</taxon>
        <taxon>Brachyura</taxon>
        <taxon>Eubrachyura</taxon>
        <taxon>Majoidea</taxon>
        <taxon>Majidae</taxon>
        <taxon>Chionoecetes</taxon>
    </lineage>
</organism>
<dbReference type="OrthoDB" id="6357860at2759"/>
<dbReference type="Proteomes" id="UP000770661">
    <property type="component" value="Unassembled WGS sequence"/>
</dbReference>
<dbReference type="InterPro" id="IPR036179">
    <property type="entry name" value="Ig-like_dom_sf"/>
</dbReference>
<accession>A0A8J4YRR4</accession>
<dbReference type="SUPFAM" id="SSF48726">
    <property type="entry name" value="Immunoglobulin"/>
    <property type="match status" value="1"/>
</dbReference>
<dbReference type="EMBL" id="JACEEZ010001287">
    <property type="protein sequence ID" value="KAG0729369.1"/>
    <property type="molecule type" value="Genomic_DNA"/>
</dbReference>
<dbReference type="Gene3D" id="2.60.40.10">
    <property type="entry name" value="Immunoglobulins"/>
    <property type="match status" value="1"/>
</dbReference>
<evidence type="ECO:0000313" key="1">
    <source>
        <dbReference type="EMBL" id="KAG0729369.1"/>
    </source>
</evidence>